<comment type="caution">
    <text evidence="2">The sequence shown here is derived from an EMBL/GenBank/DDBJ whole genome shotgun (WGS) entry which is preliminary data.</text>
</comment>
<dbReference type="Gene3D" id="1.10.1200.90">
    <property type="entry name" value="DsbA-like domain"/>
    <property type="match status" value="1"/>
</dbReference>
<dbReference type="EMBL" id="VTEH01000018">
    <property type="protein sequence ID" value="TYR73470.1"/>
    <property type="molecule type" value="Genomic_DNA"/>
</dbReference>
<name>A0A5D4K9S9_9BACI</name>
<organism evidence="2 3">
    <name type="scientific">Rossellomorea vietnamensis</name>
    <dbReference type="NCBI Taxonomy" id="218284"/>
    <lineage>
        <taxon>Bacteria</taxon>
        <taxon>Bacillati</taxon>
        <taxon>Bacillota</taxon>
        <taxon>Bacilli</taxon>
        <taxon>Bacillales</taxon>
        <taxon>Bacillaceae</taxon>
        <taxon>Rossellomorea</taxon>
    </lineage>
</organism>
<sequence length="202" mass="22851">MNKKYIKSLIGLSVMAVLFITGMVLVKSQVAAHIDTAEISDKGFVMGNPDSDVQIVEYSNFECPFCQENNQNLHETLKELVEKNEILYIWKPITLEKFPLGNEAVHFIDPNIGDTDLLENIRVIFENTSDWDENDSEALQEEMNETLKLKRHDHSGLQRLLDDEAEAAGIQSTPTIIINDQAFTGILTKEKLSDVINTIKNE</sequence>
<dbReference type="InterPro" id="IPR036249">
    <property type="entry name" value="Thioredoxin-like_sf"/>
</dbReference>
<dbReference type="Gene3D" id="3.40.30.10">
    <property type="entry name" value="Glutaredoxin"/>
    <property type="match status" value="1"/>
</dbReference>
<evidence type="ECO:0000313" key="2">
    <source>
        <dbReference type="EMBL" id="TYR73470.1"/>
    </source>
</evidence>
<proteinExistence type="predicted"/>
<protein>
    <submittedName>
        <fullName evidence="2">Thioredoxin domain-containing protein</fullName>
    </submittedName>
</protein>
<feature type="domain" description="Thioredoxin-like fold" evidence="1">
    <location>
        <begin position="42"/>
        <end position="197"/>
    </location>
</feature>
<dbReference type="InterPro" id="IPR012336">
    <property type="entry name" value="Thioredoxin-like_fold"/>
</dbReference>
<reference evidence="2 3" key="1">
    <citation type="submission" date="2019-08" db="EMBL/GenBank/DDBJ databases">
        <title>Bacillus genomes from the desert of Cuatro Cienegas, Coahuila.</title>
        <authorList>
            <person name="Olmedo-Alvarez G."/>
        </authorList>
    </citation>
    <scope>NUCLEOTIDE SEQUENCE [LARGE SCALE GENOMIC DNA]</scope>
    <source>
        <strain evidence="2 3">CH40_1T</strain>
    </source>
</reference>
<gene>
    <name evidence="2" type="ORF">FZC79_18690</name>
</gene>
<dbReference type="Pfam" id="PF13462">
    <property type="entry name" value="Thioredoxin_4"/>
    <property type="match status" value="1"/>
</dbReference>
<accession>A0A5D4K9S9</accession>
<evidence type="ECO:0000259" key="1">
    <source>
        <dbReference type="Pfam" id="PF13462"/>
    </source>
</evidence>
<dbReference type="RefSeq" id="WP_148948297.1">
    <property type="nucleotide sequence ID" value="NZ_VTEH01000018.1"/>
</dbReference>
<dbReference type="SUPFAM" id="SSF52833">
    <property type="entry name" value="Thioredoxin-like"/>
    <property type="match status" value="1"/>
</dbReference>
<evidence type="ECO:0000313" key="3">
    <source>
        <dbReference type="Proteomes" id="UP000323317"/>
    </source>
</evidence>
<dbReference type="Proteomes" id="UP000323317">
    <property type="component" value="Unassembled WGS sequence"/>
</dbReference>
<dbReference type="AlphaFoldDB" id="A0A5D4K9S9"/>